<evidence type="ECO:0000256" key="5">
    <source>
        <dbReference type="ARBA" id="ARBA00022846"/>
    </source>
</evidence>
<evidence type="ECO:0000256" key="1">
    <source>
        <dbReference type="ARBA" id="ARBA00004230"/>
    </source>
</evidence>
<dbReference type="Proteomes" id="UP001181693">
    <property type="component" value="Unassembled WGS sequence"/>
</dbReference>
<keyword evidence="4" id="KW-0677">Repeat</keyword>
<feature type="coiled-coil region" evidence="9">
    <location>
        <begin position="715"/>
        <end position="754"/>
    </location>
</feature>
<organism evidence="11 12">
    <name type="scientific">Pyxicephalus adspersus</name>
    <name type="common">African bullfrog</name>
    <dbReference type="NCBI Taxonomy" id="30357"/>
    <lineage>
        <taxon>Eukaryota</taxon>
        <taxon>Metazoa</taxon>
        <taxon>Chordata</taxon>
        <taxon>Craniata</taxon>
        <taxon>Vertebrata</taxon>
        <taxon>Euteleostomi</taxon>
        <taxon>Amphibia</taxon>
        <taxon>Batrachia</taxon>
        <taxon>Anura</taxon>
        <taxon>Neobatrachia</taxon>
        <taxon>Ranoidea</taxon>
        <taxon>Pyxicephalidae</taxon>
        <taxon>Pyxicephalinae</taxon>
        <taxon>Pyxicephalus</taxon>
    </lineage>
</organism>
<name>A0AAV2ZUE3_PYXAD</name>
<evidence type="ECO:0000313" key="11">
    <source>
        <dbReference type="EMBL" id="DBA20261.1"/>
    </source>
</evidence>
<protein>
    <submittedName>
        <fullName evidence="11">Uncharacterized protein</fullName>
    </submittedName>
</protein>
<dbReference type="Gene3D" id="2.20.110.10">
    <property type="entry name" value="Histone H3 K4-specific methyltransferase SET7/9 N-terminal domain"/>
    <property type="match status" value="4"/>
</dbReference>
<dbReference type="PANTHER" id="PTHR46613:SF1">
    <property type="entry name" value="RADIAL SPOKE HEAD 10 HOMOLOG B-RELATED"/>
    <property type="match status" value="1"/>
</dbReference>
<keyword evidence="12" id="KW-1185">Reference proteome</keyword>
<dbReference type="PANTHER" id="PTHR46613">
    <property type="entry name" value="RADIAL SPOKE HEAD 10 HOMOLOG B-RELATED"/>
    <property type="match status" value="1"/>
</dbReference>
<proteinExistence type="predicted"/>
<dbReference type="EMBL" id="DYDO01000008">
    <property type="protein sequence ID" value="DBA20261.1"/>
    <property type="molecule type" value="Genomic_DNA"/>
</dbReference>
<dbReference type="AlphaFoldDB" id="A0AAV2ZUE3"/>
<dbReference type="GO" id="GO:0031514">
    <property type="term" value="C:motile cilium"/>
    <property type="evidence" value="ECO:0007669"/>
    <property type="project" value="UniProtKB-SubCell"/>
</dbReference>
<sequence>MGKIKKKNEKKADKLTVDTSEDSSSKISSVSVTPTEELPPPFLKVVSEDKPVEKEEPPKNVTTVIHSPELYQEPVLTHLIVEKYEGELVNGLYEGDGVAYYKDGNVYKGTFSEGLMHGKGAYTWEDGVTYEGQISKNFPMGHGIYKWPNGSRYEGQVYKGIRHGTGIYISSDQQISYEGDWYNGKRHGKGLMYYDSEETSWYEGEWMHNDKEGWGVQRYKSGNIYEGQWKNNKFHGMGRMRWITSNEEYVGQWENGIQNGHGTHTWFLKRVPGSQYSLRNEYVGNFVNGQRHGHGQFFYANGAMYDGEWKNNKKHGVGKFVFKNGRIYVGEFANDQISEYPNFKYDRVNTPDLSGIRTQSPGGPGTINSSPTNSGLPSLAGSYIELDITSLLNTFPENQQSEELKQVEYGILRNLTMLKKTYKFYSSLGNENCFDNAFLMTKLQFWRFLKDCKFHHYDLTLSEIDRILNGNGDPEEIHSPYATLLLRTFLTNIVYLAYHITHEENPEKKFSLVDCFSRIMAQNISPNACNVKGFLFCEPQKTEYAMSFIDKCWDIYKSCCQRNRSPPYEPTMTMRHFIWMMNDLKIINKDLTVTKIVEILADDDPSVHNGDEINLELELTFFEFFEALFGCAIIYVTDELFNQSLSERHQEEQNQISVTDEIAEDVTEKLQKKDLTNKWFHQINIFFLNIFFPAYEHVEQLKAEIPKNKMRQAEQARLEKIREEEEARLKALKAEEEAKKIEQMEIERASALLEDIQISKDQTDENKSGQELITLNKDDSSIPPSTASTKKTAAASKKKKK</sequence>
<keyword evidence="6" id="KW-0969">Cilium</keyword>
<evidence type="ECO:0000256" key="3">
    <source>
        <dbReference type="ARBA" id="ARBA00022490"/>
    </source>
</evidence>
<feature type="region of interest" description="Disordered" evidence="10">
    <location>
        <begin position="759"/>
        <end position="801"/>
    </location>
</feature>
<evidence type="ECO:0000256" key="6">
    <source>
        <dbReference type="ARBA" id="ARBA00023069"/>
    </source>
</evidence>
<dbReference type="SUPFAM" id="SSF82185">
    <property type="entry name" value="Histone H3 K4-specific methyltransferase SET7/9 N-terminal domain"/>
    <property type="match status" value="3"/>
</dbReference>
<evidence type="ECO:0000256" key="9">
    <source>
        <dbReference type="SAM" id="Coils"/>
    </source>
</evidence>
<evidence type="ECO:0000256" key="2">
    <source>
        <dbReference type="ARBA" id="ARBA00004430"/>
    </source>
</evidence>
<evidence type="ECO:0000256" key="10">
    <source>
        <dbReference type="SAM" id="MobiDB-lite"/>
    </source>
</evidence>
<dbReference type="InterPro" id="IPR003409">
    <property type="entry name" value="MORN"/>
</dbReference>
<reference evidence="11" key="1">
    <citation type="thesis" date="2020" institute="ProQuest LLC" country="789 East Eisenhower Parkway, Ann Arbor, MI, USA">
        <title>Comparative Genomics and Chromosome Evolution.</title>
        <authorList>
            <person name="Mudd A.B."/>
        </authorList>
    </citation>
    <scope>NUCLEOTIDE SEQUENCE</scope>
    <source>
        <strain evidence="11">1538</strain>
        <tissue evidence="11">Blood</tissue>
    </source>
</reference>
<evidence type="ECO:0000256" key="8">
    <source>
        <dbReference type="ARBA" id="ARBA00023273"/>
    </source>
</evidence>
<comment type="caution">
    <text evidence="11">The sequence shown here is derived from an EMBL/GenBank/DDBJ whole genome shotgun (WGS) entry which is preliminary data.</text>
</comment>
<dbReference type="Pfam" id="PF02493">
    <property type="entry name" value="MORN"/>
    <property type="match status" value="10"/>
</dbReference>
<feature type="compositionally biased region" description="Low complexity" evidence="10">
    <location>
        <begin position="785"/>
        <end position="795"/>
    </location>
</feature>
<feature type="compositionally biased region" description="Basic and acidic residues" evidence="10">
    <location>
        <begin position="759"/>
        <end position="768"/>
    </location>
</feature>
<keyword evidence="7" id="KW-0206">Cytoskeleton</keyword>
<evidence type="ECO:0000256" key="7">
    <source>
        <dbReference type="ARBA" id="ARBA00023212"/>
    </source>
</evidence>
<keyword evidence="8" id="KW-0966">Cell projection</keyword>
<keyword evidence="5" id="KW-0282">Flagellum</keyword>
<dbReference type="SMART" id="SM00698">
    <property type="entry name" value="MORN"/>
    <property type="match status" value="10"/>
</dbReference>
<feature type="region of interest" description="Disordered" evidence="10">
    <location>
        <begin position="1"/>
        <end position="42"/>
    </location>
</feature>
<accession>A0AAV2ZUE3</accession>
<gene>
    <name evidence="11" type="ORF">GDO54_015973</name>
</gene>
<dbReference type="GO" id="GO:0005930">
    <property type="term" value="C:axoneme"/>
    <property type="evidence" value="ECO:0007669"/>
    <property type="project" value="UniProtKB-SubCell"/>
</dbReference>
<evidence type="ECO:0000256" key="4">
    <source>
        <dbReference type="ARBA" id="ARBA00022737"/>
    </source>
</evidence>
<keyword evidence="3" id="KW-0963">Cytoplasm</keyword>
<comment type="subcellular location">
    <subcellularLocation>
        <location evidence="1">Cell projection</location>
        <location evidence="1">Cilium</location>
        <location evidence="1">Flagellum</location>
    </subcellularLocation>
    <subcellularLocation>
        <location evidence="2">Cytoplasm</location>
        <location evidence="2">Cytoskeleton</location>
        <location evidence="2">Cilium axoneme</location>
    </subcellularLocation>
</comment>
<keyword evidence="9" id="KW-0175">Coiled coil</keyword>
<evidence type="ECO:0000313" key="12">
    <source>
        <dbReference type="Proteomes" id="UP001181693"/>
    </source>
</evidence>